<dbReference type="CDD" id="cd07440">
    <property type="entry name" value="RGS"/>
    <property type="match status" value="1"/>
</dbReference>
<dbReference type="Gene3D" id="1.10.167.10">
    <property type="entry name" value="Regulator of G-protein Signalling 4, domain 2"/>
    <property type="match status" value="1"/>
</dbReference>
<dbReference type="PANTHER" id="PTHR10845">
    <property type="entry name" value="REGULATOR OF G PROTEIN SIGNALING"/>
    <property type="match status" value="1"/>
</dbReference>
<dbReference type="PANTHER" id="PTHR10845:SF192">
    <property type="entry name" value="DOUBLE HIT, ISOFORM B"/>
    <property type="match status" value="1"/>
</dbReference>
<gene>
    <name evidence="2" type="ORF">KC01_LOCUS22197</name>
</gene>
<organism evidence="2 3">
    <name type="scientific">Knipowitschia caucasica</name>
    <name type="common">Caucasian dwarf goby</name>
    <name type="synonym">Pomatoschistus caucasicus</name>
    <dbReference type="NCBI Taxonomy" id="637954"/>
    <lineage>
        <taxon>Eukaryota</taxon>
        <taxon>Metazoa</taxon>
        <taxon>Chordata</taxon>
        <taxon>Craniata</taxon>
        <taxon>Vertebrata</taxon>
        <taxon>Euteleostomi</taxon>
        <taxon>Actinopterygii</taxon>
        <taxon>Neopterygii</taxon>
        <taxon>Teleostei</taxon>
        <taxon>Neoteleostei</taxon>
        <taxon>Acanthomorphata</taxon>
        <taxon>Gobiaria</taxon>
        <taxon>Gobiiformes</taxon>
        <taxon>Gobioidei</taxon>
        <taxon>Gobiidae</taxon>
        <taxon>Gobiinae</taxon>
        <taxon>Knipowitschia</taxon>
    </lineage>
</organism>
<evidence type="ECO:0000313" key="3">
    <source>
        <dbReference type="Proteomes" id="UP001497482"/>
    </source>
</evidence>
<reference evidence="2 3" key="1">
    <citation type="submission" date="2024-04" db="EMBL/GenBank/DDBJ databases">
        <authorList>
            <person name="Waldvogel A.-M."/>
            <person name="Schoenle A."/>
        </authorList>
    </citation>
    <scope>NUCLEOTIDE SEQUENCE [LARGE SCALE GENOMIC DNA]</scope>
</reference>
<proteinExistence type="predicted"/>
<dbReference type="InterPro" id="IPR016137">
    <property type="entry name" value="RGS"/>
</dbReference>
<feature type="domain" description="RGS" evidence="1">
    <location>
        <begin position="13"/>
        <end position="119"/>
    </location>
</feature>
<sequence length="119" mass="13813">MVRTNPVTALVSAGLLVFEEYLRSEYSEENLLFYLDCETFRSLPSESDRKMAARKIYREYVAVGAPLQINITCETREEIRISLSNPKPDCFSRAQKIVHSLMQHDSYPRFIKSQVYQAL</sequence>
<dbReference type="InterPro" id="IPR036305">
    <property type="entry name" value="RGS_sf"/>
</dbReference>
<dbReference type="Pfam" id="PF00615">
    <property type="entry name" value="RGS"/>
    <property type="match status" value="1"/>
</dbReference>
<dbReference type="Proteomes" id="UP001497482">
    <property type="component" value="Chromosome 2"/>
</dbReference>
<dbReference type="AlphaFoldDB" id="A0AAV2KSS9"/>
<dbReference type="PRINTS" id="PR01301">
    <property type="entry name" value="RGSPROTEIN"/>
</dbReference>
<dbReference type="PROSITE" id="PS50132">
    <property type="entry name" value="RGS"/>
    <property type="match status" value="1"/>
</dbReference>
<keyword evidence="3" id="KW-1185">Reference proteome</keyword>
<dbReference type="EMBL" id="OZ035824">
    <property type="protein sequence ID" value="CAL1593042.1"/>
    <property type="molecule type" value="Genomic_DNA"/>
</dbReference>
<evidence type="ECO:0000313" key="2">
    <source>
        <dbReference type="EMBL" id="CAL1593042.1"/>
    </source>
</evidence>
<evidence type="ECO:0000259" key="1">
    <source>
        <dbReference type="PROSITE" id="PS50132"/>
    </source>
</evidence>
<dbReference type="InterPro" id="IPR044926">
    <property type="entry name" value="RGS_subdomain_2"/>
</dbReference>
<dbReference type="FunFam" id="1.10.167.10:FF:000001">
    <property type="entry name" value="Putative regulator of g-protein signaling 12"/>
    <property type="match status" value="1"/>
</dbReference>
<dbReference type="SUPFAM" id="SSF48097">
    <property type="entry name" value="Regulator of G-protein signaling, RGS"/>
    <property type="match status" value="1"/>
</dbReference>
<name>A0AAV2KSS9_KNICA</name>
<accession>A0AAV2KSS9</accession>
<protein>
    <recommendedName>
        <fullName evidence="1">RGS domain-containing protein</fullName>
    </recommendedName>
</protein>
<dbReference type="SMART" id="SM00315">
    <property type="entry name" value="RGS"/>
    <property type="match status" value="1"/>
</dbReference>